<proteinExistence type="predicted"/>
<dbReference type="InterPro" id="IPR004843">
    <property type="entry name" value="Calcineurin-like_PHP"/>
</dbReference>
<keyword evidence="3 6" id="KW-0269">Exonuclease</keyword>
<dbReference type="InterPro" id="IPR041796">
    <property type="entry name" value="Mre11_N"/>
</dbReference>
<dbReference type="InterPro" id="IPR050535">
    <property type="entry name" value="DNA_Repair-Maintenance_Comp"/>
</dbReference>
<dbReference type="AlphaFoldDB" id="A0A6B1INT0"/>
<reference evidence="6 7" key="1">
    <citation type="submission" date="2019-11" db="EMBL/GenBank/DDBJ databases">
        <title>Genome sequences of 17 halophilic strains isolated from different environments.</title>
        <authorList>
            <person name="Furrow R.E."/>
        </authorList>
    </citation>
    <scope>NUCLEOTIDE SEQUENCE [LARGE SCALE GENOMIC DNA]</scope>
    <source>
        <strain evidence="6 7">22517_05_Cabo</strain>
    </source>
</reference>
<keyword evidence="1" id="KW-0540">Nuclease</keyword>
<evidence type="ECO:0000256" key="4">
    <source>
        <dbReference type="SAM" id="MobiDB-lite"/>
    </source>
</evidence>
<dbReference type="Gene3D" id="3.60.21.10">
    <property type="match status" value="1"/>
</dbReference>
<name>A0A6B1INT0_9EURY</name>
<evidence type="ECO:0000313" key="7">
    <source>
        <dbReference type="Proteomes" id="UP000460194"/>
    </source>
</evidence>
<dbReference type="Pfam" id="PF00149">
    <property type="entry name" value="Metallophos"/>
    <property type="match status" value="1"/>
</dbReference>
<dbReference type="EMBL" id="WMEO01000021">
    <property type="protein sequence ID" value="MYL17370.1"/>
    <property type="molecule type" value="Genomic_DNA"/>
</dbReference>
<evidence type="ECO:0000256" key="3">
    <source>
        <dbReference type="ARBA" id="ARBA00022839"/>
    </source>
</evidence>
<gene>
    <name evidence="6" type="ORF">GLW36_12055</name>
</gene>
<dbReference type="SUPFAM" id="SSF56300">
    <property type="entry name" value="Metallo-dependent phosphatases"/>
    <property type="match status" value="1"/>
</dbReference>
<accession>A0A6B1INT0</accession>
<dbReference type="PANTHER" id="PTHR30337">
    <property type="entry name" value="COMPONENT OF ATP-DEPENDENT DSDNA EXONUCLEASE"/>
    <property type="match status" value="1"/>
</dbReference>
<feature type="compositionally biased region" description="Basic and acidic residues" evidence="4">
    <location>
        <begin position="376"/>
        <end position="387"/>
    </location>
</feature>
<keyword evidence="2" id="KW-0378">Hydrolase</keyword>
<protein>
    <submittedName>
        <fullName evidence="6">DNA repair exonuclease</fullName>
    </submittedName>
</protein>
<dbReference type="Proteomes" id="UP000460194">
    <property type="component" value="Unassembled WGS sequence"/>
</dbReference>
<dbReference type="GO" id="GO:0004527">
    <property type="term" value="F:exonuclease activity"/>
    <property type="evidence" value="ECO:0007669"/>
    <property type="project" value="UniProtKB-KW"/>
</dbReference>
<dbReference type="RefSeq" id="WP_159369319.1">
    <property type="nucleotide sequence ID" value="NZ_WMEO01000021.1"/>
</dbReference>
<dbReference type="InterPro" id="IPR029052">
    <property type="entry name" value="Metallo-depent_PP-like"/>
</dbReference>
<comment type="caution">
    <text evidence="6">The sequence shown here is derived from an EMBL/GenBank/DDBJ whole genome shotgun (WGS) entry which is preliminary data.</text>
</comment>
<evidence type="ECO:0000313" key="6">
    <source>
        <dbReference type="EMBL" id="MYL17370.1"/>
    </source>
</evidence>
<feature type="region of interest" description="Disordered" evidence="4">
    <location>
        <begin position="363"/>
        <end position="399"/>
    </location>
</feature>
<sequence length="399" mass="45099">MTKILHVSDTHLGLRQYRSNVRRSDFADAFDAAVDIAIDEDVDAVVHTGDLFDDPSPNVPTVNRCLDAVSRLELEDIPFLAIVGNHERKRDEQWMDIVKRFGNTVRLSSSPTLVDEEGDGNPVNVFGFDAIRNPAWDNYDFTLEEPEDEDAVNLLCMHELFEPLVPPHRGDPYHLDEFLNRLNFLPDGLALGDYHSTCNTEVNGVKAFYPGATERTKVSESSAPCVYVLEIADGDIQLRTRTIESAGRDNVPRDFVVVNVEFEEGHGIDHVERRIDEEAGGEDIAEKVVVVRLRGVDVPVTTNDVYSLLSQREVPVPNVDDRRQVDGDFDFEFDEEDIDDIDQMIEEQLSDLTLSPLSAEAEDLVRDESIDDDDIRTEMNHRIRAAQEEEFGEATLEER</sequence>
<dbReference type="CDD" id="cd00840">
    <property type="entry name" value="MPP_Mre11_N"/>
    <property type="match status" value="1"/>
</dbReference>
<evidence type="ECO:0000256" key="1">
    <source>
        <dbReference type="ARBA" id="ARBA00022722"/>
    </source>
</evidence>
<feature type="domain" description="Calcineurin-like phosphoesterase" evidence="5">
    <location>
        <begin position="3"/>
        <end position="159"/>
    </location>
</feature>
<evidence type="ECO:0000256" key="2">
    <source>
        <dbReference type="ARBA" id="ARBA00022801"/>
    </source>
</evidence>
<dbReference type="PANTHER" id="PTHR30337:SF0">
    <property type="entry name" value="NUCLEASE SBCCD SUBUNIT D"/>
    <property type="match status" value="1"/>
</dbReference>
<organism evidence="6 7">
    <name type="scientific">Halorubrum distributum</name>
    <dbReference type="NCBI Taxonomy" id="29283"/>
    <lineage>
        <taxon>Archaea</taxon>
        <taxon>Methanobacteriati</taxon>
        <taxon>Methanobacteriota</taxon>
        <taxon>Stenosarchaea group</taxon>
        <taxon>Halobacteria</taxon>
        <taxon>Halobacteriales</taxon>
        <taxon>Haloferacaceae</taxon>
        <taxon>Halorubrum</taxon>
        <taxon>Halorubrum distributum group</taxon>
    </lineage>
</organism>
<evidence type="ECO:0000259" key="5">
    <source>
        <dbReference type="Pfam" id="PF00149"/>
    </source>
</evidence>